<dbReference type="SUPFAM" id="SSF53098">
    <property type="entry name" value="Ribonuclease H-like"/>
    <property type="match status" value="1"/>
</dbReference>
<keyword evidence="8" id="KW-1185">Reference proteome</keyword>
<proteinExistence type="inferred from homology"/>
<gene>
    <name evidence="7" type="ORF">SASPL_109096</name>
</gene>
<dbReference type="GO" id="GO:0052381">
    <property type="term" value="F:tRNA dimethylallyltransferase activity"/>
    <property type="evidence" value="ECO:0007669"/>
    <property type="project" value="TreeGrafter"/>
</dbReference>
<reference evidence="7" key="1">
    <citation type="submission" date="2018-01" db="EMBL/GenBank/DDBJ databases">
        <authorList>
            <person name="Mao J.F."/>
        </authorList>
    </citation>
    <scope>NUCLEOTIDE SEQUENCE</scope>
    <source>
        <strain evidence="7">Huo1</strain>
        <tissue evidence="7">Leaf</tissue>
    </source>
</reference>
<dbReference type="Gene3D" id="3.40.50.300">
    <property type="entry name" value="P-loop containing nucleotide triphosphate hydrolases"/>
    <property type="match status" value="2"/>
</dbReference>
<dbReference type="PANTHER" id="PTHR11088">
    <property type="entry name" value="TRNA DIMETHYLALLYLTRANSFERASE"/>
    <property type="match status" value="1"/>
</dbReference>
<evidence type="ECO:0000256" key="5">
    <source>
        <dbReference type="ARBA" id="ARBA00022840"/>
    </source>
</evidence>
<evidence type="ECO:0000256" key="3">
    <source>
        <dbReference type="ARBA" id="ARBA00022712"/>
    </source>
</evidence>
<dbReference type="GO" id="GO:0005739">
    <property type="term" value="C:mitochondrion"/>
    <property type="evidence" value="ECO:0007669"/>
    <property type="project" value="TreeGrafter"/>
</dbReference>
<keyword evidence="5" id="KW-0067">ATP-binding</keyword>
<dbReference type="InterPro" id="IPR027417">
    <property type="entry name" value="P-loop_NTPase"/>
</dbReference>
<keyword evidence="2" id="KW-0808">Transferase</keyword>
<reference evidence="7" key="2">
    <citation type="submission" date="2020-08" db="EMBL/GenBank/DDBJ databases">
        <title>Plant Genome Project.</title>
        <authorList>
            <person name="Zhang R.-G."/>
        </authorList>
    </citation>
    <scope>NUCLEOTIDE SEQUENCE</scope>
    <source>
        <strain evidence="7">Huo1</strain>
        <tissue evidence="7">Leaf</tissue>
    </source>
</reference>
<dbReference type="PANTHER" id="PTHR11088:SF74">
    <property type="entry name" value="ADENYLATE ISOPENTENYLTRANSFERASE 5, CHLOROPLASTIC"/>
    <property type="match status" value="1"/>
</dbReference>
<dbReference type="AlphaFoldDB" id="A0A8X9A832"/>
<feature type="domain" description="Reverse transcriptase Ty1/copia-type" evidence="6">
    <location>
        <begin position="327"/>
        <end position="389"/>
    </location>
</feature>
<accession>A0A8X9A832</accession>
<dbReference type="InterPro" id="IPR012337">
    <property type="entry name" value="RNaseH-like_sf"/>
</dbReference>
<evidence type="ECO:0000259" key="6">
    <source>
        <dbReference type="Pfam" id="PF07727"/>
    </source>
</evidence>
<sequence length="689" mass="77050">MRLCATVKLPRHLKEKVVVVVVVGATGTGKSRLSINLATHFGGETTSSATPPVRSIRIEEMHEVEDVHEEHGNASTDMVSCTTGKKSARVGVQGVSIGSVPLPAAAHSSRDHLQRRHRHIVETGLTLLAQSSLPNQLWDDAFVSAVFLINRMPSKIIDNVSPFLKLYSRRPDYSAFEMDLIRDTRLFFQMEEQLFFLSTSLIPSAQTDVFTVIPPSPPAPVAHSDDFSQYSPPHNSFPDINTQHSPAASDSVSIAQSSADIPKALLMIDHASSRHHMTTRSKSGIFKPKLYNLLLSSHSTRKSALEALLIPAWKAAMHAEFVALLKNKTWILTILPPGINLVGCTWIFKLKLHLSGEIARHKARLVAQGFSQQPDFDFSETFSPVSKADASMFIRKTGLEAIYLLIYVDDMLITEVSRLKRCMRLKMCMKNMAMLVLTWFHAQLERRVHELEFKLCFCVVLFTSVAAAAITRRGRLPIVAGGSVSFVKALAADCAGVYDLRFVWVNVAMRVLHAALTRRVDEMVEGGLVKEARGFYDPSGDYSRGIQRAVGVPEMHECFRKESMLELDRERRAKLLKVAEDVFAQVSRAQQLVKIEKEGFKSQFKSGPLDRYREIRAYVLLAIDEIKANTHKLACRQIEKIVRLPEDLGVELLRHGATAVFEAAGEWEKVVFGPCTRALSRFLSRNIIW</sequence>
<dbReference type="GO" id="GO:0005524">
    <property type="term" value="F:ATP binding"/>
    <property type="evidence" value="ECO:0007669"/>
    <property type="project" value="UniProtKB-KW"/>
</dbReference>
<comment type="caution">
    <text evidence="7">The sequence shown here is derived from an EMBL/GenBank/DDBJ whole genome shotgun (WGS) entry which is preliminary data.</text>
</comment>
<dbReference type="Pfam" id="PF07727">
    <property type="entry name" value="RVT_2"/>
    <property type="match status" value="1"/>
</dbReference>
<comment type="similarity">
    <text evidence="1">Belongs to the IPP transferase family.</text>
</comment>
<keyword evidence="4" id="KW-0547">Nucleotide-binding</keyword>
<organism evidence="7">
    <name type="scientific">Salvia splendens</name>
    <name type="common">Scarlet sage</name>
    <dbReference type="NCBI Taxonomy" id="180675"/>
    <lineage>
        <taxon>Eukaryota</taxon>
        <taxon>Viridiplantae</taxon>
        <taxon>Streptophyta</taxon>
        <taxon>Embryophyta</taxon>
        <taxon>Tracheophyta</taxon>
        <taxon>Spermatophyta</taxon>
        <taxon>Magnoliopsida</taxon>
        <taxon>eudicotyledons</taxon>
        <taxon>Gunneridae</taxon>
        <taxon>Pentapetalae</taxon>
        <taxon>asterids</taxon>
        <taxon>lamiids</taxon>
        <taxon>Lamiales</taxon>
        <taxon>Lamiaceae</taxon>
        <taxon>Nepetoideae</taxon>
        <taxon>Mentheae</taxon>
        <taxon>Salviinae</taxon>
        <taxon>Salvia</taxon>
        <taxon>Salvia subgen. Calosphace</taxon>
        <taxon>core Calosphace</taxon>
    </lineage>
</organism>
<evidence type="ECO:0000256" key="1">
    <source>
        <dbReference type="ARBA" id="ARBA00005842"/>
    </source>
</evidence>
<dbReference type="InterPro" id="IPR013103">
    <property type="entry name" value="RVT_2"/>
</dbReference>
<dbReference type="Proteomes" id="UP000298416">
    <property type="component" value="Unassembled WGS sequence"/>
</dbReference>
<evidence type="ECO:0000313" key="7">
    <source>
        <dbReference type="EMBL" id="KAG6431021.1"/>
    </source>
</evidence>
<dbReference type="EMBL" id="PNBA02000003">
    <property type="protein sequence ID" value="KAG6431021.1"/>
    <property type="molecule type" value="Genomic_DNA"/>
</dbReference>
<protein>
    <recommendedName>
        <fullName evidence="6">Reverse transcriptase Ty1/copia-type domain-containing protein</fullName>
    </recommendedName>
</protein>
<keyword evidence="3" id="KW-0203">Cytokinin biosynthesis</keyword>
<evidence type="ECO:0000313" key="8">
    <source>
        <dbReference type="Proteomes" id="UP000298416"/>
    </source>
</evidence>
<dbReference type="GO" id="GO:0006400">
    <property type="term" value="P:tRNA modification"/>
    <property type="evidence" value="ECO:0007669"/>
    <property type="project" value="TreeGrafter"/>
</dbReference>
<evidence type="ECO:0000256" key="4">
    <source>
        <dbReference type="ARBA" id="ARBA00022741"/>
    </source>
</evidence>
<evidence type="ECO:0000256" key="2">
    <source>
        <dbReference type="ARBA" id="ARBA00022679"/>
    </source>
</evidence>
<dbReference type="Pfam" id="PF01715">
    <property type="entry name" value="IPPT"/>
    <property type="match status" value="1"/>
</dbReference>
<name>A0A8X9A832_SALSN</name>
<dbReference type="GO" id="GO:0009691">
    <property type="term" value="P:cytokinin biosynthetic process"/>
    <property type="evidence" value="ECO:0007669"/>
    <property type="project" value="UniProtKB-KW"/>
</dbReference>
<dbReference type="InterPro" id="IPR039657">
    <property type="entry name" value="Dimethylallyltransferase"/>
</dbReference>